<name>A0ACC1HV51_9FUNG</name>
<protein>
    <submittedName>
        <fullName evidence="1">Uncharacterized protein</fullName>
    </submittedName>
</protein>
<evidence type="ECO:0000313" key="2">
    <source>
        <dbReference type="Proteomes" id="UP001145114"/>
    </source>
</evidence>
<accession>A0ACC1HV51</accession>
<evidence type="ECO:0000313" key="1">
    <source>
        <dbReference type="EMBL" id="KAJ1679531.1"/>
    </source>
</evidence>
<dbReference type="EMBL" id="JAMZIH010000325">
    <property type="protein sequence ID" value="KAJ1679531.1"/>
    <property type="molecule type" value="Genomic_DNA"/>
</dbReference>
<gene>
    <name evidence="1" type="ORF">EV182_001861</name>
</gene>
<reference evidence="1" key="1">
    <citation type="submission" date="2022-06" db="EMBL/GenBank/DDBJ databases">
        <title>Phylogenomic reconstructions and comparative analyses of Kickxellomycotina fungi.</title>
        <authorList>
            <person name="Reynolds N.K."/>
            <person name="Stajich J.E."/>
            <person name="Barry K."/>
            <person name="Grigoriev I.V."/>
            <person name="Crous P."/>
            <person name="Smith M.E."/>
        </authorList>
    </citation>
    <scope>NUCLEOTIDE SEQUENCE</scope>
    <source>
        <strain evidence="1">RSA 2271</strain>
    </source>
</reference>
<sequence>MPINPRVFLDIEIDGEKVGRIIIELFKDVVPKTAENFRALCTGEMGLGKTSRLPLHYKGTIFHRLIATHSSANTAVTPASGVDFTKRNGSGGESIYGGTFEDENFERKHDEDFLVSMANRGPNTNGSQFFITTRPAPHLDNKHVVLGRVVSGTDVVRRIEDTPTDEKDRPIGIVKIVHCGELELRLPAKAKATTDREAGVGVRSPSTRSRSGSRSYSSDSSEIESLSSTSATSIRSSRHISRSRSRRSHRNSSRHRRRYRRRQSSPYATSSSRSSYYYSSSRSRSPRSRSPRRRGSKGSQTVPRSRWEDDRFVSAEKYSRRHDRRTRQYSRSGESYVPRYRDRDNNGAEPSGETIVYKGRGRMQRPGPSGSSQHPGGMLGAMSDGGAAAMTYHIPMLWVGRTAPPESLGGERKH</sequence>
<proteinExistence type="predicted"/>
<comment type="caution">
    <text evidence="1">The sequence shown here is derived from an EMBL/GenBank/DDBJ whole genome shotgun (WGS) entry which is preliminary data.</text>
</comment>
<dbReference type="Proteomes" id="UP001145114">
    <property type="component" value="Unassembled WGS sequence"/>
</dbReference>
<keyword evidence="2" id="KW-1185">Reference proteome</keyword>
<organism evidence="1 2">
    <name type="scientific">Spiromyces aspiralis</name>
    <dbReference type="NCBI Taxonomy" id="68401"/>
    <lineage>
        <taxon>Eukaryota</taxon>
        <taxon>Fungi</taxon>
        <taxon>Fungi incertae sedis</taxon>
        <taxon>Zoopagomycota</taxon>
        <taxon>Kickxellomycotina</taxon>
        <taxon>Kickxellomycetes</taxon>
        <taxon>Kickxellales</taxon>
        <taxon>Kickxellaceae</taxon>
        <taxon>Spiromyces</taxon>
    </lineage>
</organism>